<proteinExistence type="predicted"/>
<dbReference type="GO" id="GO:0006508">
    <property type="term" value="P:proteolysis"/>
    <property type="evidence" value="ECO:0007669"/>
    <property type="project" value="UniProtKB-KW"/>
</dbReference>
<dbReference type="SUPFAM" id="SSF50494">
    <property type="entry name" value="Trypsin-like serine proteases"/>
    <property type="match status" value="1"/>
</dbReference>
<keyword evidence="1" id="KW-0645">Protease</keyword>
<keyword evidence="1" id="KW-0378">Hydrolase</keyword>
<dbReference type="PRINTS" id="PR00834">
    <property type="entry name" value="PROTEASES2C"/>
</dbReference>
<dbReference type="InterPro" id="IPR009003">
    <property type="entry name" value="Peptidase_S1_PA"/>
</dbReference>
<dbReference type="EMBL" id="QXIY01000044">
    <property type="protein sequence ID" value="RIE15816.1"/>
    <property type="molecule type" value="Genomic_DNA"/>
</dbReference>
<evidence type="ECO:0000313" key="1">
    <source>
        <dbReference type="EMBL" id="RIE15816.1"/>
    </source>
</evidence>
<dbReference type="AlphaFoldDB" id="A0A398DJI1"/>
<dbReference type="InterPro" id="IPR001940">
    <property type="entry name" value="Peptidase_S1C"/>
</dbReference>
<accession>A0A398DJI1</accession>
<organism evidence="1 2">
    <name type="scientific">Candidatus Cryosericum septentrionale</name>
    <dbReference type="NCBI Taxonomy" id="2290913"/>
    <lineage>
        <taxon>Bacteria</taxon>
        <taxon>Pseudomonadati</taxon>
        <taxon>Caldisericota/Cryosericota group</taxon>
        <taxon>Candidatus Cryosericota</taxon>
        <taxon>Candidatus Cryosericia</taxon>
        <taxon>Candidatus Cryosericales</taxon>
        <taxon>Candidatus Cryosericaceae</taxon>
        <taxon>Candidatus Cryosericum</taxon>
    </lineage>
</organism>
<dbReference type="Proteomes" id="UP000266113">
    <property type="component" value="Unassembled WGS sequence"/>
</dbReference>
<dbReference type="GO" id="GO:0004252">
    <property type="term" value="F:serine-type endopeptidase activity"/>
    <property type="evidence" value="ECO:0007669"/>
    <property type="project" value="InterPro"/>
</dbReference>
<dbReference type="Gene3D" id="2.40.10.120">
    <property type="match status" value="1"/>
</dbReference>
<dbReference type="PANTHER" id="PTHR43019">
    <property type="entry name" value="SERINE ENDOPROTEASE DEGS"/>
    <property type="match status" value="1"/>
</dbReference>
<reference evidence="1 2" key="1">
    <citation type="submission" date="2018-09" db="EMBL/GenBank/DDBJ databases">
        <title>Discovery and Ecogenomic Context for Candidatus Cryosericales, a Global Caldiserica Order Active in Thawing Permafrost.</title>
        <authorList>
            <person name="Martinez M.A."/>
            <person name="Woodcroft B.J."/>
            <person name="Ignacio Espinoza J.C."/>
            <person name="Zayed A."/>
            <person name="Singleton C.M."/>
            <person name="Boyd J."/>
            <person name="Li Y.-F."/>
            <person name="Purvine S."/>
            <person name="Maughan H."/>
            <person name="Hodgkins S.B."/>
            <person name="Anderson D."/>
            <person name="Sederholm M."/>
            <person name="Temperton B."/>
            <person name="Saleska S.R."/>
            <person name="Tyson G.W."/>
            <person name="Rich V.I."/>
        </authorList>
    </citation>
    <scope>NUCLEOTIDE SEQUENCE [LARGE SCALE GENOMIC DNA]</scope>
    <source>
        <strain evidence="1 2">SMC1</strain>
    </source>
</reference>
<comment type="caution">
    <text evidence="1">The sequence shown here is derived from an EMBL/GenBank/DDBJ whole genome shotgun (WGS) entry which is preliminary data.</text>
</comment>
<sequence>MHIPRVHEDRRPLTWRSVGCARRLTQSPYSLFGIRKEAVTTQEVFTSCRSGVAQVSLEVGGEVLTAGTAFLVPGGLMTNSHVLRDVGFDVAVLRFEEMDYGAGIRLARDICLQAVAYDSPSNEHDVAFLRLDEPEFAGRHVFSFGDSDSLAVGDQVAFLGYPFRMQHLTCHVGYVSSLHQRAKVDVIQIDASVNGGNSGGPLVELRSGSVVGIISRAEVGFLADQFDAMIQVLGQNIDQLNQPTGARVVIAGVDPVQGLRASQTAMREIAVNLRRSANVGIGYAFGSNHVRDRLAQQ</sequence>
<dbReference type="PANTHER" id="PTHR43019:SF23">
    <property type="entry name" value="PROTEASE DO-LIKE 5, CHLOROPLASTIC"/>
    <property type="match status" value="1"/>
</dbReference>
<dbReference type="OrthoDB" id="189537at2"/>
<keyword evidence="2" id="KW-1185">Reference proteome</keyword>
<protein>
    <submittedName>
        <fullName evidence="1">Serine protease</fullName>
    </submittedName>
</protein>
<dbReference type="Pfam" id="PF13365">
    <property type="entry name" value="Trypsin_2"/>
    <property type="match status" value="1"/>
</dbReference>
<gene>
    <name evidence="1" type="ORF">SMC1_09370</name>
</gene>
<evidence type="ECO:0000313" key="2">
    <source>
        <dbReference type="Proteomes" id="UP000266113"/>
    </source>
</evidence>
<name>A0A398DJI1_9BACT</name>